<dbReference type="EMBL" id="OX459957">
    <property type="protein sequence ID" value="CAI9162629.1"/>
    <property type="molecule type" value="Genomic_DNA"/>
</dbReference>
<organism evidence="1 2">
    <name type="scientific">Rangifer tarandus platyrhynchus</name>
    <name type="common">Svalbard reindeer</name>
    <dbReference type="NCBI Taxonomy" id="3082113"/>
    <lineage>
        <taxon>Eukaryota</taxon>
        <taxon>Metazoa</taxon>
        <taxon>Chordata</taxon>
        <taxon>Craniata</taxon>
        <taxon>Vertebrata</taxon>
        <taxon>Euteleostomi</taxon>
        <taxon>Mammalia</taxon>
        <taxon>Eutheria</taxon>
        <taxon>Laurasiatheria</taxon>
        <taxon>Artiodactyla</taxon>
        <taxon>Ruminantia</taxon>
        <taxon>Pecora</taxon>
        <taxon>Cervidae</taxon>
        <taxon>Odocoileinae</taxon>
        <taxon>Rangifer</taxon>
    </lineage>
</organism>
<dbReference type="Proteomes" id="UP001176941">
    <property type="component" value="Chromosome 21"/>
</dbReference>
<gene>
    <name evidence="1" type="ORF">MRATA1EN1_LOCUS11591</name>
</gene>
<evidence type="ECO:0000313" key="2">
    <source>
        <dbReference type="Proteomes" id="UP001176941"/>
    </source>
</evidence>
<keyword evidence="2" id="KW-1185">Reference proteome</keyword>
<evidence type="ECO:0000313" key="1">
    <source>
        <dbReference type="EMBL" id="CAI9162629.1"/>
    </source>
</evidence>
<reference evidence="1" key="1">
    <citation type="submission" date="2023-04" db="EMBL/GenBank/DDBJ databases">
        <authorList>
            <consortium name="ELIXIR-Norway"/>
        </authorList>
    </citation>
    <scope>NUCLEOTIDE SEQUENCE [LARGE SCALE GENOMIC DNA]</scope>
</reference>
<sequence>MLLWKDPEIKAGTRFSSLVSTMCVSSGSRVHGLGHLSRGTLVPRWINPAHHRPTLHPDIVTELEASGLPLFPFFFFSPFASVFPFVRWGSFPLNSDFDLPGGVTL</sequence>
<protein>
    <submittedName>
        <fullName evidence="1">Uncharacterized protein</fullName>
    </submittedName>
</protein>
<proteinExistence type="predicted"/>
<accession>A0ABN8YSE6</accession>
<name>A0ABN8YSE6_RANTA</name>